<reference evidence="2" key="3">
    <citation type="submission" date="2015-04" db="UniProtKB">
        <authorList>
            <consortium name="EnsemblPlants"/>
        </authorList>
    </citation>
    <scope>IDENTIFICATION</scope>
    <source>
        <strain evidence="2">cv. Jemalong A17</strain>
    </source>
</reference>
<dbReference type="Proteomes" id="UP000002051">
    <property type="component" value="Chromosome 5"/>
</dbReference>
<organism evidence="1 3">
    <name type="scientific">Medicago truncatula</name>
    <name type="common">Barrel medic</name>
    <name type="synonym">Medicago tribuloides</name>
    <dbReference type="NCBI Taxonomy" id="3880"/>
    <lineage>
        <taxon>Eukaryota</taxon>
        <taxon>Viridiplantae</taxon>
        <taxon>Streptophyta</taxon>
        <taxon>Embryophyta</taxon>
        <taxon>Tracheophyta</taxon>
        <taxon>Spermatophyta</taxon>
        <taxon>Magnoliopsida</taxon>
        <taxon>eudicotyledons</taxon>
        <taxon>Gunneridae</taxon>
        <taxon>Pentapetalae</taxon>
        <taxon>rosids</taxon>
        <taxon>fabids</taxon>
        <taxon>Fabales</taxon>
        <taxon>Fabaceae</taxon>
        <taxon>Papilionoideae</taxon>
        <taxon>50 kb inversion clade</taxon>
        <taxon>NPAAA clade</taxon>
        <taxon>Hologalegina</taxon>
        <taxon>IRL clade</taxon>
        <taxon>Trifolieae</taxon>
        <taxon>Medicago</taxon>
    </lineage>
</organism>
<evidence type="ECO:0000313" key="2">
    <source>
        <dbReference type="EnsemblPlants" id="AES99576"/>
    </source>
</evidence>
<reference evidence="1 3" key="2">
    <citation type="journal article" date="2014" name="BMC Genomics">
        <title>An improved genome release (version Mt4.0) for the model legume Medicago truncatula.</title>
        <authorList>
            <person name="Tang H."/>
            <person name="Krishnakumar V."/>
            <person name="Bidwell S."/>
            <person name="Rosen B."/>
            <person name="Chan A."/>
            <person name="Zhou S."/>
            <person name="Gentzbittel L."/>
            <person name="Childs K.L."/>
            <person name="Yandell M."/>
            <person name="Gundlach H."/>
            <person name="Mayer K.F."/>
            <person name="Schwartz D.C."/>
            <person name="Town C.D."/>
        </authorList>
    </citation>
    <scope>GENOME REANNOTATION</scope>
    <source>
        <strain evidence="2 3">cv. Jemalong A17</strain>
    </source>
</reference>
<accession>G7KGZ4</accession>
<dbReference type="AlphaFoldDB" id="G7KGZ4"/>
<evidence type="ECO:0000313" key="1">
    <source>
        <dbReference type="EMBL" id="AES99576.1"/>
    </source>
</evidence>
<name>G7KGZ4_MEDTR</name>
<keyword evidence="3" id="KW-1185">Reference proteome</keyword>
<protein>
    <submittedName>
        <fullName evidence="1 2">Uncharacterized protein</fullName>
    </submittedName>
</protein>
<evidence type="ECO:0000313" key="3">
    <source>
        <dbReference type="Proteomes" id="UP000002051"/>
    </source>
</evidence>
<dbReference type="EMBL" id="CM001221">
    <property type="protein sequence ID" value="AES99576.1"/>
    <property type="molecule type" value="Genomic_DNA"/>
</dbReference>
<dbReference type="PaxDb" id="3880-AES99576"/>
<gene>
    <name evidence="1" type="ordered locus">MTR_5g082430</name>
</gene>
<sequence>MGSNRGGGSIRVPHGGNNRITKGLCYEVEEIMTEEGDERGNHHDYYVKADIPLFYGMMGVEEFP</sequence>
<dbReference type="HOGENOM" id="CLU_2871034_0_0_1"/>
<proteinExistence type="predicted"/>
<dbReference type="EnsemblPlants" id="AES99576">
    <property type="protein sequence ID" value="AES99576"/>
    <property type="gene ID" value="MTR_5g082430"/>
</dbReference>
<reference evidence="1 3" key="1">
    <citation type="journal article" date="2011" name="Nature">
        <title>The Medicago genome provides insight into the evolution of rhizobial symbioses.</title>
        <authorList>
            <person name="Young N.D."/>
            <person name="Debelle F."/>
            <person name="Oldroyd G.E."/>
            <person name="Geurts R."/>
            <person name="Cannon S.B."/>
            <person name="Udvardi M.K."/>
            <person name="Benedito V.A."/>
            <person name="Mayer K.F."/>
            <person name="Gouzy J."/>
            <person name="Schoof H."/>
            <person name="Van de Peer Y."/>
            <person name="Proost S."/>
            <person name="Cook D.R."/>
            <person name="Meyers B.C."/>
            <person name="Spannagl M."/>
            <person name="Cheung F."/>
            <person name="De Mita S."/>
            <person name="Krishnakumar V."/>
            <person name="Gundlach H."/>
            <person name="Zhou S."/>
            <person name="Mudge J."/>
            <person name="Bharti A.K."/>
            <person name="Murray J.D."/>
            <person name="Naoumkina M.A."/>
            <person name="Rosen B."/>
            <person name="Silverstein K.A."/>
            <person name="Tang H."/>
            <person name="Rombauts S."/>
            <person name="Zhao P.X."/>
            <person name="Zhou P."/>
            <person name="Barbe V."/>
            <person name="Bardou P."/>
            <person name="Bechner M."/>
            <person name="Bellec A."/>
            <person name="Berger A."/>
            <person name="Berges H."/>
            <person name="Bidwell S."/>
            <person name="Bisseling T."/>
            <person name="Choisne N."/>
            <person name="Couloux A."/>
            <person name="Denny R."/>
            <person name="Deshpande S."/>
            <person name="Dai X."/>
            <person name="Doyle J.J."/>
            <person name="Dudez A.M."/>
            <person name="Farmer A.D."/>
            <person name="Fouteau S."/>
            <person name="Franken C."/>
            <person name="Gibelin C."/>
            <person name="Gish J."/>
            <person name="Goldstein S."/>
            <person name="Gonzalez A.J."/>
            <person name="Green P.J."/>
            <person name="Hallab A."/>
            <person name="Hartog M."/>
            <person name="Hua A."/>
            <person name="Humphray S.J."/>
            <person name="Jeong D.H."/>
            <person name="Jing Y."/>
            <person name="Jocker A."/>
            <person name="Kenton S.M."/>
            <person name="Kim D.J."/>
            <person name="Klee K."/>
            <person name="Lai H."/>
            <person name="Lang C."/>
            <person name="Lin S."/>
            <person name="Macmil S.L."/>
            <person name="Magdelenat G."/>
            <person name="Matthews L."/>
            <person name="McCorrison J."/>
            <person name="Monaghan E.L."/>
            <person name="Mun J.H."/>
            <person name="Najar F.Z."/>
            <person name="Nicholson C."/>
            <person name="Noirot C."/>
            <person name="O'Bleness M."/>
            <person name="Paule C.R."/>
            <person name="Poulain J."/>
            <person name="Prion F."/>
            <person name="Qin B."/>
            <person name="Qu C."/>
            <person name="Retzel E.F."/>
            <person name="Riddle C."/>
            <person name="Sallet E."/>
            <person name="Samain S."/>
            <person name="Samson N."/>
            <person name="Sanders I."/>
            <person name="Saurat O."/>
            <person name="Scarpelli C."/>
            <person name="Schiex T."/>
            <person name="Segurens B."/>
            <person name="Severin A.J."/>
            <person name="Sherrier D.J."/>
            <person name="Shi R."/>
            <person name="Sims S."/>
            <person name="Singer S.R."/>
            <person name="Sinharoy S."/>
            <person name="Sterck L."/>
            <person name="Viollet A."/>
            <person name="Wang B.B."/>
            <person name="Wang K."/>
            <person name="Wang M."/>
            <person name="Wang X."/>
            <person name="Warfsmann J."/>
            <person name="Weissenbach J."/>
            <person name="White D.D."/>
            <person name="White J.D."/>
            <person name="Wiley G.B."/>
            <person name="Wincker P."/>
            <person name="Xing Y."/>
            <person name="Yang L."/>
            <person name="Yao Z."/>
            <person name="Ying F."/>
            <person name="Zhai J."/>
            <person name="Zhou L."/>
            <person name="Zuber A."/>
            <person name="Denarie J."/>
            <person name="Dixon R.A."/>
            <person name="May G.D."/>
            <person name="Schwartz D.C."/>
            <person name="Rogers J."/>
            <person name="Quetier F."/>
            <person name="Town C.D."/>
            <person name="Roe B.A."/>
        </authorList>
    </citation>
    <scope>NUCLEOTIDE SEQUENCE [LARGE SCALE GENOMIC DNA]</scope>
    <source>
        <strain evidence="1">A17</strain>
        <strain evidence="2 3">cv. Jemalong A17</strain>
    </source>
</reference>